<name>A0ABS8S0A5_DATST</name>
<organism evidence="1 2">
    <name type="scientific">Datura stramonium</name>
    <name type="common">Jimsonweed</name>
    <name type="synonym">Common thornapple</name>
    <dbReference type="NCBI Taxonomy" id="4076"/>
    <lineage>
        <taxon>Eukaryota</taxon>
        <taxon>Viridiplantae</taxon>
        <taxon>Streptophyta</taxon>
        <taxon>Embryophyta</taxon>
        <taxon>Tracheophyta</taxon>
        <taxon>Spermatophyta</taxon>
        <taxon>Magnoliopsida</taxon>
        <taxon>eudicotyledons</taxon>
        <taxon>Gunneridae</taxon>
        <taxon>Pentapetalae</taxon>
        <taxon>asterids</taxon>
        <taxon>lamiids</taxon>
        <taxon>Solanales</taxon>
        <taxon>Solanaceae</taxon>
        <taxon>Solanoideae</taxon>
        <taxon>Datureae</taxon>
        <taxon>Datura</taxon>
    </lineage>
</organism>
<dbReference type="Proteomes" id="UP000823775">
    <property type="component" value="Unassembled WGS sequence"/>
</dbReference>
<evidence type="ECO:0000313" key="2">
    <source>
        <dbReference type="Proteomes" id="UP000823775"/>
    </source>
</evidence>
<proteinExistence type="predicted"/>
<sequence>MAVGGGGGWWWIGDSTVAVGRQLEIKGLYWWLWWIEDSTVVVGTLRLCWAMLMVRAPTETVLGNTGVRIVANGDGSCGGVCPRESQAFMLAPCCRSSSTMLISAVWQARYKEHPSRNSSMQCSSLSLHGLSDFELSLPKKKMLVIRFCTNLTSPQDFETYSSDASSPWTALTSVW</sequence>
<evidence type="ECO:0000313" key="1">
    <source>
        <dbReference type="EMBL" id="MCD7451811.1"/>
    </source>
</evidence>
<accession>A0ABS8S0A5</accession>
<comment type="caution">
    <text evidence="1">The sequence shown here is derived from an EMBL/GenBank/DDBJ whole genome shotgun (WGS) entry which is preliminary data.</text>
</comment>
<keyword evidence="2" id="KW-1185">Reference proteome</keyword>
<reference evidence="1 2" key="1">
    <citation type="journal article" date="2021" name="BMC Genomics">
        <title>Datura genome reveals duplications of psychoactive alkaloid biosynthetic genes and high mutation rate following tissue culture.</title>
        <authorList>
            <person name="Rajewski A."/>
            <person name="Carter-House D."/>
            <person name="Stajich J."/>
            <person name="Litt A."/>
        </authorList>
    </citation>
    <scope>NUCLEOTIDE SEQUENCE [LARGE SCALE GENOMIC DNA]</scope>
    <source>
        <strain evidence="1">AR-01</strain>
    </source>
</reference>
<gene>
    <name evidence="1" type="ORF">HAX54_013524</name>
</gene>
<protein>
    <submittedName>
        <fullName evidence="1">Uncharacterized protein</fullName>
    </submittedName>
</protein>
<dbReference type="EMBL" id="JACEIK010000182">
    <property type="protein sequence ID" value="MCD7451811.1"/>
    <property type="molecule type" value="Genomic_DNA"/>
</dbReference>